<dbReference type="Gene3D" id="1.20.1600.10">
    <property type="entry name" value="Outer membrane efflux proteins (OEP)"/>
    <property type="match status" value="1"/>
</dbReference>
<accession>K9WQ74</accession>
<dbReference type="Proteomes" id="UP000010471">
    <property type="component" value="Chromosome"/>
</dbReference>
<dbReference type="GO" id="GO:0015562">
    <property type="term" value="F:efflux transmembrane transporter activity"/>
    <property type="evidence" value="ECO:0007669"/>
    <property type="project" value="InterPro"/>
</dbReference>
<sequence>MPTFRHFVAFGLGSAIALTLVEPGSSKELLLLQDLDRKRAETGDSQLSPALTQEPLLTSFPAGIEDAQKEEDAPKSNVLPGLPSSTTPVTLVLQAERPKPVVNPVRKIRRGRPTDRESHNSNQDKLAQSPPANQRTPAPDSLNPSPDPLLFPTQSQEVQITNAQAITLQQALELAQRNNRTLEAAKLTLERNQAALQEALAAEFPTLGVVTTFSRDESAAQRLRNSASANNPLLSPTNIISENFNAALQANYDLFTAGLRPAQIRQAEQQVRFQQLEVERLAEQLRLDITNAYYAVQEADAQVDIFQAAVLAAAQSLRDAQLLEQAGLGTRFDVLQAEVDLASSQQELTRAVSQQRISRRQLAQLLSVPQTADLAAADPIAVAGQWPLSLEQSIVLAYKNRAELEQFLVQRDISEQQRRIALASIRPQAGLSASYNVLGILGDDQGPAGGLSLGATLRWNFFDGGAARSRAEQAKKNIAIAETRFADQRNQVRLEVEQSFFNLNANAQNIETATIALQRAEESLRLARLRFQAGVGTQTDVLNQQTALTRARFNQLSAILEYNRALAALQRATSNLPNSNLSNLP</sequence>
<keyword evidence="4" id="KW-1134">Transmembrane beta strand</keyword>
<dbReference type="HOGENOM" id="CLU_012817_7_2_3"/>
<dbReference type="GO" id="GO:0009279">
    <property type="term" value="C:cell outer membrane"/>
    <property type="evidence" value="ECO:0007669"/>
    <property type="project" value="UniProtKB-SubCell"/>
</dbReference>
<dbReference type="eggNOG" id="COG1538">
    <property type="taxonomic scope" value="Bacteria"/>
</dbReference>
<evidence type="ECO:0000313" key="11">
    <source>
        <dbReference type="Proteomes" id="UP000010471"/>
    </source>
</evidence>
<feature type="coiled-coil region" evidence="8">
    <location>
        <begin position="471"/>
        <end position="530"/>
    </location>
</feature>
<evidence type="ECO:0000256" key="3">
    <source>
        <dbReference type="ARBA" id="ARBA00022448"/>
    </source>
</evidence>
<feature type="coiled-coil region" evidence="8">
    <location>
        <begin position="165"/>
        <end position="202"/>
    </location>
</feature>
<dbReference type="Pfam" id="PF02321">
    <property type="entry name" value="OEP"/>
    <property type="match status" value="2"/>
</dbReference>
<dbReference type="InterPro" id="IPR003423">
    <property type="entry name" value="OMP_efflux"/>
</dbReference>
<dbReference type="OrthoDB" id="501974at2"/>
<keyword evidence="11" id="KW-1185">Reference proteome</keyword>
<evidence type="ECO:0000256" key="9">
    <source>
        <dbReference type="SAM" id="MobiDB-lite"/>
    </source>
</evidence>
<dbReference type="PANTHER" id="PTHR30026:SF21">
    <property type="entry name" value="SLR1270 PROTEIN"/>
    <property type="match status" value="1"/>
</dbReference>
<evidence type="ECO:0000256" key="8">
    <source>
        <dbReference type="SAM" id="Coils"/>
    </source>
</evidence>
<dbReference type="EMBL" id="CP003630">
    <property type="protein sequence ID" value="AFZ21949.1"/>
    <property type="molecule type" value="Genomic_DNA"/>
</dbReference>
<evidence type="ECO:0000256" key="4">
    <source>
        <dbReference type="ARBA" id="ARBA00022452"/>
    </source>
</evidence>
<dbReference type="GO" id="GO:0015288">
    <property type="term" value="F:porin activity"/>
    <property type="evidence" value="ECO:0007669"/>
    <property type="project" value="TreeGrafter"/>
</dbReference>
<gene>
    <name evidence="10" type="ORF">Mic7113_6362</name>
</gene>
<evidence type="ECO:0000256" key="2">
    <source>
        <dbReference type="ARBA" id="ARBA00007613"/>
    </source>
</evidence>
<dbReference type="STRING" id="1173027.Mic7113_6362"/>
<comment type="subcellular location">
    <subcellularLocation>
        <location evidence="1">Cell outer membrane</location>
    </subcellularLocation>
</comment>
<keyword evidence="6" id="KW-0472">Membrane</keyword>
<feature type="compositionally biased region" description="Polar residues" evidence="9">
    <location>
        <begin position="120"/>
        <end position="136"/>
    </location>
</feature>
<protein>
    <submittedName>
        <fullName evidence="10">Outer membrane protein</fullName>
    </submittedName>
</protein>
<comment type="similarity">
    <text evidence="2">Belongs to the outer membrane factor (OMF) (TC 1.B.17) family.</text>
</comment>
<name>K9WQ74_9CYAN</name>
<feature type="region of interest" description="Disordered" evidence="9">
    <location>
        <begin position="68"/>
        <end position="152"/>
    </location>
</feature>
<reference evidence="10 11" key="1">
    <citation type="submission" date="2012-06" db="EMBL/GenBank/DDBJ databases">
        <title>Finished chromosome of genome of Microcoleus sp. PCC 7113.</title>
        <authorList>
            <consortium name="US DOE Joint Genome Institute"/>
            <person name="Gugger M."/>
            <person name="Coursin T."/>
            <person name="Rippka R."/>
            <person name="Tandeau De Marsac N."/>
            <person name="Huntemann M."/>
            <person name="Wei C.-L."/>
            <person name="Han J."/>
            <person name="Detter J.C."/>
            <person name="Han C."/>
            <person name="Tapia R."/>
            <person name="Chen A."/>
            <person name="Kyrpides N."/>
            <person name="Mavromatis K."/>
            <person name="Markowitz V."/>
            <person name="Szeto E."/>
            <person name="Ivanova N."/>
            <person name="Pagani I."/>
            <person name="Pati A."/>
            <person name="Goodwin L."/>
            <person name="Nordberg H.P."/>
            <person name="Cantor M.N."/>
            <person name="Hua S.X."/>
            <person name="Woyke T."/>
            <person name="Kerfeld C.A."/>
        </authorList>
    </citation>
    <scope>NUCLEOTIDE SEQUENCE [LARGE SCALE GENOMIC DNA]</scope>
    <source>
        <strain evidence="10 11">PCC 7113</strain>
    </source>
</reference>
<keyword evidence="8" id="KW-0175">Coiled coil</keyword>
<feature type="compositionally biased region" description="Low complexity" evidence="9">
    <location>
        <begin position="137"/>
        <end position="152"/>
    </location>
</feature>
<evidence type="ECO:0000256" key="6">
    <source>
        <dbReference type="ARBA" id="ARBA00023136"/>
    </source>
</evidence>
<evidence type="ECO:0000256" key="5">
    <source>
        <dbReference type="ARBA" id="ARBA00022692"/>
    </source>
</evidence>
<dbReference type="AlphaFoldDB" id="K9WQ74"/>
<evidence type="ECO:0000256" key="1">
    <source>
        <dbReference type="ARBA" id="ARBA00004442"/>
    </source>
</evidence>
<evidence type="ECO:0000256" key="7">
    <source>
        <dbReference type="ARBA" id="ARBA00023237"/>
    </source>
</evidence>
<keyword evidence="5" id="KW-0812">Transmembrane</keyword>
<dbReference type="GO" id="GO:1990281">
    <property type="term" value="C:efflux pump complex"/>
    <property type="evidence" value="ECO:0007669"/>
    <property type="project" value="TreeGrafter"/>
</dbReference>
<keyword evidence="7" id="KW-0998">Cell outer membrane</keyword>
<dbReference type="PATRIC" id="fig|1173027.3.peg.7039"/>
<dbReference type="SUPFAM" id="SSF56954">
    <property type="entry name" value="Outer membrane efflux proteins (OEP)"/>
    <property type="match status" value="1"/>
</dbReference>
<proteinExistence type="inferred from homology"/>
<dbReference type="KEGG" id="mic:Mic7113_6362"/>
<keyword evidence="3" id="KW-0813">Transport</keyword>
<dbReference type="PANTHER" id="PTHR30026">
    <property type="entry name" value="OUTER MEMBRANE PROTEIN TOLC"/>
    <property type="match status" value="1"/>
</dbReference>
<evidence type="ECO:0000313" key="10">
    <source>
        <dbReference type="EMBL" id="AFZ21949.1"/>
    </source>
</evidence>
<dbReference type="InterPro" id="IPR051906">
    <property type="entry name" value="TolC-like"/>
</dbReference>
<organism evidence="10 11">
    <name type="scientific">Allocoleopsis franciscana PCC 7113</name>
    <dbReference type="NCBI Taxonomy" id="1173027"/>
    <lineage>
        <taxon>Bacteria</taxon>
        <taxon>Bacillati</taxon>
        <taxon>Cyanobacteriota</taxon>
        <taxon>Cyanophyceae</taxon>
        <taxon>Coleofasciculales</taxon>
        <taxon>Coleofasciculaceae</taxon>
        <taxon>Allocoleopsis</taxon>
        <taxon>Allocoleopsis franciscana</taxon>
    </lineage>
</organism>
<dbReference type="RefSeq" id="WP_015186076.1">
    <property type="nucleotide sequence ID" value="NC_019738.1"/>
</dbReference>